<keyword evidence="2" id="KW-1185">Reference proteome</keyword>
<proteinExistence type="predicted"/>
<organism evidence="1 2">
    <name type="scientific">Schistosoma mattheei</name>
    <dbReference type="NCBI Taxonomy" id="31246"/>
    <lineage>
        <taxon>Eukaryota</taxon>
        <taxon>Metazoa</taxon>
        <taxon>Spiralia</taxon>
        <taxon>Lophotrochozoa</taxon>
        <taxon>Platyhelminthes</taxon>
        <taxon>Trematoda</taxon>
        <taxon>Digenea</taxon>
        <taxon>Strigeidida</taxon>
        <taxon>Schistosomatoidea</taxon>
        <taxon>Schistosomatidae</taxon>
        <taxon>Schistosoma</taxon>
    </lineage>
</organism>
<dbReference type="EMBL" id="UZAL01034800">
    <property type="protein sequence ID" value="VDP66261.1"/>
    <property type="molecule type" value="Genomic_DNA"/>
</dbReference>
<dbReference type="AlphaFoldDB" id="A0A183PJP2"/>
<sequence length="53" mass="6446">MKARTFFCVFLAMFSMMRRSKIICITVFFNFVLYLYTPPISLNFISSLRRFYL</sequence>
<name>A0A183PJP2_9TREM</name>
<protein>
    <submittedName>
        <fullName evidence="1">Uncharacterized protein</fullName>
    </submittedName>
</protein>
<accession>A0A183PJP2</accession>
<reference evidence="1 2" key="1">
    <citation type="submission" date="2018-11" db="EMBL/GenBank/DDBJ databases">
        <authorList>
            <consortium name="Pathogen Informatics"/>
        </authorList>
    </citation>
    <scope>NUCLEOTIDE SEQUENCE [LARGE SCALE GENOMIC DNA]</scope>
    <source>
        <strain>Denwood</strain>
        <strain evidence="2">Zambia</strain>
    </source>
</reference>
<dbReference type="Proteomes" id="UP000269396">
    <property type="component" value="Unassembled WGS sequence"/>
</dbReference>
<gene>
    <name evidence="1" type="ORF">SMTD_LOCUS14578</name>
</gene>
<evidence type="ECO:0000313" key="1">
    <source>
        <dbReference type="EMBL" id="VDP66261.1"/>
    </source>
</evidence>
<evidence type="ECO:0000313" key="2">
    <source>
        <dbReference type="Proteomes" id="UP000269396"/>
    </source>
</evidence>